<dbReference type="Gene3D" id="3.30.2020.10">
    <property type="entry name" value="NE0471-like N-terminal domain"/>
    <property type="match status" value="1"/>
</dbReference>
<comment type="caution">
    <text evidence="1">The sequence shown here is derived from an EMBL/GenBank/DDBJ whole genome shotgun (WGS) entry which is preliminary data.</text>
</comment>
<accession>D6SU83</accession>
<organism evidence="1 2">
    <name type="scientific">Desulfonatronospira thiodismutans ASO3-1</name>
    <dbReference type="NCBI Taxonomy" id="555779"/>
    <lineage>
        <taxon>Bacteria</taxon>
        <taxon>Pseudomonadati</taxon>
        <taxon>Thermodesulfobacteriota</taxon>
        <taxon>Desulfovibrionia</taxon>
        <taxon>Desulfovibrionales</taxon>
        <taxon>Desulfonatronovibrionaceae</taxon>
        <taxon>Desulfonatronospira</taxon>
    </lineage>
</organism>
<dbReference type="InterPro" id="IPR036782">
    <property type="entry name" value="NE0471-like_N"/>
</dbReference>
<reference evidence="1" key="1">
    <citation type="submission" date="2010-05" db="EMBL/GenBank/DDBJ databases">
        <title>The draft genome of Desulfonatronospira thiodismutans ASO3-1.</title>
        <authorList>
            <consortium name="US DOE Joint Genome Institute (JGI-PGF)"/>
            <person name="Lucas S."/>
            <person name="Copeland A."/>
            <person name="Lapidus A."/>
            <person name="Cheng J.-F."/>
            <person name="Bruce D."/>
            <person name="Goodwin L."/>
            <person name="Pitluck S."/>
            <person name="Chertkov O."/>
            <person name="Brettin T."/>
            <person name="Detter J.C."/>
            <person name="Han C."/>
            <person name="Land M.L."/>
            <person name="Hauser L."/>
            <person name="Kyrpides N."/>
            <person name="Mikhailova N."/>
            <person name="Muyzer G."/>
            <person name="Woyke T."/>
        </authorList>
    </citation>
    <scope>NUCLEOTIDE SEQUENCE [LARGE SCALE GENOMIC DNA]</scope>
    <source>
        <strain evidence="1">ASO3-1</strain>
    </source>
</reference>
<dbReference type="RefSeq" id="WP_008871557.1">
    <property type="nucleotide sequence ID" value="NZ_ACJN02000004.1"/>
</dbReference>
<dbReference type="Pfam" id="PF10387">
    <property type="entry name" value="DUF2442"/>
    <property type="match status" value="1"/>
</dbReference>
<dbReference type="SUPFAM" id="SSF143880">
    <property type="entry name" value="NE0471 N-terminal domain-like"/>
    <property type="match status" value="1"/>
</dbReference>
<evidence type="ECO:0008006" key="3">
    <source>
        <dbReference type="Google" id="ProtNLM"/>
    </source>
</evidence>
<keyword evidence="2" id="KW-1185">Reference proteome</keyword>
<evidence type="ECO:0000313" key="2">
    <source>
        <dbReference type="Proteomes" id="UP000005496"/>
    </source>
</evidence>
<dbReference type="Proteomes" id="UP000005496">
    <property type="component" value="Unassembled WGS sequence"/>
</dbReference>
<name>D6SU83_9BACT</name>
<gene>
    <name evidence="1" type="ORF">Dthio_PD0171</name>
</gene>
<dbReference type="eggNOG" id="ENOG50334QD">
    <property type="taxonomic scope" value="Bacteria"/>
</dbReference>
<proteinExistence type="predicted"/>
<evidence type="ECO:0000313" key="1">
    <source>
        <dbReference type="EMBL" id="EFI32863.1"/>
    </source>
</evidence>
<protein>
    <recommendedName>
        <fullName evidence="3">DUF2442 domain-containing protein</fullName>
    </recommendedName>
</protein>
<sequence>MNSIYLVEAKYVDNYRIFLKFNTGESGVVDLEDLIMKYKVAAPLQDPQKFSEFFLDSWPTLAWECGFDVAPESLYYRLTRNVAPGLKVA</sequence>
<dbReference type="EMBL" id="ACJN02000004">
    <property type="protein sequence ID" value="EFI32863.1"/>
    <property type="molecule type" value="Genomic_DNA"/>
</dbReference>
<dbReference type="InterPro" id="IPR018841">
    <property type="entry name" value="DUF2442"/>
</dbReference>
<dbReference type="OrthoDB" id="598100at2"/>
<dbReference type="AlphaFoldDB" id="D6SU83"/>